<name>A0A923LJ47_9FIRM</name>
<dbReference type="Gene3D" id="3.30.1340.10">
    <property type="entry name" value="HPr-like"/>
    <property type="match status" value="1"/>
</dbReference>
<dbReference type="PANTHER" id="PTHR33705">
    <property type="entry name" value="PHOSPHOCARRIER PROTEIN HPR"/>
    <property type="match status" value="1"/>
</dbReference>
<dbReference type="InterPro" id="IPR035895">
    <property type="entry name" value="HPr-like_sf"/>
</dbReference>
<accession>A0A923LJ47</accession>
<keyword evidence="2" id="KW-0963">Cytoplasm</keyword>
<dbReference type="EMBL" id="JACOPF010000002">
    <property type="protein sequence ID" value="MBC5689651.1"/>
    <property type="molecule type" value="Genomic_DNA"/>
</dbReference>
<dbReference type="InterPro" id="IPR000032">
    <property type="entry name" value="HPr-like"/>
</dbReference>
<gene>
    <name evidence="5" type="ORF">H8S37_12045</name>
</gene>
<sequence length="82" mass="8899">MAEFLYTITDELGLHARPAGILVKKVRELGEGVTLTKGEKTVDASKLFAIMGLGIKCGETVSVAAENDKTLAELKKFFEENL</sequence>
<keyword evidence="3" id="KW-0598">Phosphotransferase system</keyword>
<comment type="caution">
    <text evidence="5">The sequence shown here is derived from an EMBL/GenBank/DDBJ whole genome shotgun (WGS) entry which is preliminary data.</text>
</comment>
<dbReference type="Pfam" id="PF00381">
    <property type="entry name" value="PTS-HPr"/>
    <property type="match status" value="1"/>
</dbReference>
<comment type="subcellular location">
    <subcellularLocation>
        <location evidence="1">Cytoplasm</location>
    </subcellularLocation>
</comment>
<dbReference type="Proteomes" id="UP000652477">
    <property type="component" value="Unassembled WGS sequence"/>
</dbReference>
<protein>
    <submittedName>
        <fullName evidence="5">HPr family phosphocarrier protein</fullName>
    </submittedName>
</protein>
<proteinExistence type="predicted"/>
<evidence type="ECO:0000256" key="2">
    <source>
        <dbReference type="ARBA" id="ARBA00022490"/>
    </source>
</evidence>
<evidence type="ECO:0000313" key="5">
    <source>
        <dbReference type="EMBL" id="MBC5689651.1"/>
    </source>
</evidence>
<dbReference type="PRINTS" id="PR00107">
    <property type="entry name" value="PHOSPHOCPHPR"/>
</dbReference>
<reference evidence="5" key="1">
    <citation type="submission" date="2020-08" db="EMBL/GenBank/DDBJ databases">
        <title>Genome public.</title>
        <authorList>
            <person name="Liu C."/>
            <person name="Sun Q."/>
        </authorList>
    </citation>
    <scope>NUCLEOTIDE SEQUENCE</scope>
    <source>
        <strain evidence="5">NSJ-55</strain>
    </source>
</reference>
<dbReference type="AlphaFoldDB" id="A0A923LJ47"/>
<dbReference type="CDD" id="cd00367">
    <property type="entry name" value="PTS-HPr_like"/>
    <property type="match status" value="1"/>
</dbReference>
<dbReference type="PANTHER" id="PTHR33705:SF2">
    <property type="entry name" value="PHOSPHOCARRIER PROTEIN NPR"/>
    <property type="match status" value="1"/>
</dbReference>
<evidence type="ECO:0000256" key="1">
    <source>
        <dbReference type="ARBA" id="ARBA00004496"/>
    </source>
</evidence>
<dbReference type="RefSeq" id="WP_186876309.1">
    <property type="nucleotide sequence ID" value="NZ_JACOPF010000002.1"/>
</dbReference>
<evidence type="ECO:0000259" key="4">
    <source>
        <dbReference type="PROSITE" id="PS51350"/>
    </source>
</evidence>
<evidence type="ECO:0000313" key="6">
    <source>
        <dbReference type="Proteomes" id="UP000652477"/>
    </source>
</evidence>
<keyword evidence="6" id="KW-1185">Reference proteome</keyword>
<feature type="domain" description="HPr" evidence="4">
    <location>
        <begin position="1"/>
        <end position="82"/>
    </location>
</feature>
<dbReference type="GO" id="GO:0005737">
    <property type="term" value="C:cytoplasm"/>
    <property type="evidence" value="ECO:0007669"/>
    <property type="project" value="UniProtKB-SubCell"/>
</dbReference>
<organism evidence="5 6">
    <name type="scientific">Mediterraneibacter hominis</name>
    <dbReference type="NCBI Taxonomy" id="2763054"/>
    <lineage>
        <taxon>Bacteria</taxon>
        <taxon>Bacillati</taxon>
        <taxon>Bacillota</taxon>
        <taxon>Clostridia</taxon>
        <taxon>Lachnospirales</taxon>
        <taxon>Lachnospiraceae</taxon>
        <taxon>Mediterraneibacter</taxon>
    </lineage>
</organism>
<dbReference type="SUPFAM" id="SSF55594">
    <property type="entry name" value="HPr-like"/>
    <property type="match status" value="1"/>
</dbReference>
<dbReference type="NCBIfam" id="TIGR01003">
    <property type="entry name" value="PTS_HPr_family"/>
    <property type="match status" value="1"/>
</dbReference>
<evidence type="ECO:0000256" key="3">
    <source>
        <dbReference type="ARBA" id="ARBA00022683"/>
    </source>
</evidence>
<dbReference type="InterPro" id="IPR050399">
    <property type="entry name" value="HPr"/>
</dbReference>
<dbReference type="GO" id="GO:0009401">
    <property type="term" value="P:phosphoenolpyruvate-dependent sugar phosphotransferase system"/>
    <property type="evidence" value="ECO:0007669"/>
    <property type="project" value="UniProtKB-KW"/>
</dbReference>
<dbReference type="PROSITE" id="PS51350">
    <property type="entry name" value="PTS_HPR_DOM"/>
    <property type="match status" value="1"/>
</dbReference>